<gene>
    <name evidence="3" type="ORF">EV644_116120</name>
</gene>
<dbReference type="SUPFAM" id="SSF52038">
    <property type="entry name" value="Barstar-related"/>
    <property type="match status" value="1"/>
</dbReference>
<keyword evidence="4" id="KW-1185">Reference proteome</keyword>
<organism evidence="3 4">
    <name type="scientific">Kribbella orskensis</name>
    <dbReference type="NCBI Taxonomy" id="2512216"/>
    <lineage>
        <taxon>Bacteria</taxon>
        <taxon>Bacillati</taxon>
        <taxon>Actinomycetota</taxon>
        <taxon>Actinomycetes</taxon>
        <taxon>Propionibacteriales</taxon>
        <taxon>Kribbellaceae</taxon>
        <taxon>Kribbella</taxon>
    </lineage>
</organism>
<sequence>MQVEQTLDYQLMANGSVTLFWQPEVLNKTTGWLAKHGYQVVRVDTSGWRSDDDLHDGLSLALDFPEYYGRNRAALNDSLSDVAAGDLGWTDDDTGLVLVLEHYDAFATADPSLAHDLLDTFAVQARHGLLIGHRLLCLVQSDNPDLVLTPVGATPIPWNPIEWLDSARHP</sequence>
<dbReference type="InterPro" id="IPR000468">
    <property type="entry name" value="Barstar"/>
</dbReference>
<evidence type="ECO:0000313" key="4">
    <source>
        <dbReference type="Proteomes" id="UP000295818"/>
    </source>
</evidence>
<evidence type="ECO:0000259" key="2">
    <source>
        <dbReference type="Pfam" id="PF01337"/>
    </source>
</evidence>
<proteinExistence type="inferred from homology"/>
<dbReference type="Proteomes" id="UP000295818">
    <property type="component" value="Unassembled WGS sequence"/>
</dbReference>
<dbReference type="Pfam" id="PF01337">
    <property type="entry name" value="Barstar"/>
    <property type="match status" value="1"/>
</dbReference>
<dbReference type="Gene3D" id="3.30.370.10">
    <property type="entry name" value="Barstar-like"/>
    <property type="match status" value="1"/>
</dbReference>
<evidence type="ECO:0000313" key="3">
    <source>
        <dbReference type="EMBL" id="TCO16748.1"/>
    </source>
</evidence>
<accession>A0ABY2BCX4</accession>
<comment type="caution">
    <text evidence="3">The sequence shown here is derived from an EMBL/GenBank/DDBJ whole genome shotgun (WGS) entry which is preliminary data.</text>
</comment>
<name>A0ABY2BCX4_9ACTN</name>
<evidence type="ECO:0000256" key="1">
    <source>
        <dbReference type="ARBA" id="ARBA00006845"/>
    </source>
</evidence>
<feature type="domain" description="Barstar (barnase inhibitor)" evidence="2">
    <location>
        <begin position="39"/>
        <end position="127"/>
    </location>
</feature>
<dbReference type="InterPro" id="IPR035905">
    <property type="entry name" value="Barstar-like_sf"/>
</dbReference>
<dbReference type="EMBL" id="SLWM01000016">
    <property type="protein sequence ID" value="TCO16748.1"/>
    <property type="molecule type" value="Genomic_DNA"/>
</dbReference>
<protein>
    <submittedName>
        <fullName evidence="3">Barstar (Barnase inhibitor)</fullName>
    </submittedName>
</protein>
<reference evidence="3 4" key="1">
    <citation type="journal article" date="2015" name="Stand. Genomic Sci.">
        <title>Genomic Encyclopedia of Bacterial and Archaeal Type Strains, Phase III: the genomes of soil and plant-associated and newly described type strains.</title>
        <authorList>
            <person name="Whitman W.B."/>
            <person name="Woyke T."/>
            <person name="Klenk H.P."/>
            <person name="Zhou Y."/>
            <person name="Lilburn T.G."/>
            <person name="Beck B.J."/>
            <person name="De Vos P."/>
            <person name="Vandamme P."/>
            <person name="Eisen J.A."/>
            <person name="Garrity G."/>
            <person name="Hugenholtz P."/>
            <person name="Kyrpides N.C."/>
        </authorList>
    </citation>
    <scope>NUCLEOTIDE SEQUENCE [LARGE SCALE GENOMIC DNA]</scope>
    <source>
        <strain evidence="3 4">VKM Ac-2538</strain>
    </source>
</reference>
<comment type="similarity">
    <text evidence="1">Belongs to the barstar family.</text>
</comment>